<evidence type="ECO:0000256" key="12">
    <source>
        <dbReference type="SAM" id="MobiDB-lite"/>
    </source>
</evidence>
<dbReference type="CDD" id="cd00086">
    <property type="entry name" value="homeodomain"/>
    <property type="match status" value="1"/>
</dbReference>
<dbReference type="InterPro" id="IPR009057">
    <property type="entry name" value="Homeodomain-like_sf"/>
</dbReference>
<keyword evidence="15" id="KW-1185">Reference proteome</keyword>
<feature type="region of interest" description="Disordered" evidence="12">
    <location>
        <begin position="361"/>
        <end position="381"/>
    </location>
</feature>
<evidence type="ECO:0000256" key="8">
    <source>
        <dbReference type="ARBA" id="ARBA00023163"/>
    </source>
</evidence>
<evidence type="ECO:0000313" key="14">
    <source>
        <dbReference type="EMBL" id="KAJ1107778.1"/>
    </source>
</evidence>
<sequence length="753" mass="80472">METAGFACSGPSSSVPRPMGRAKPGSVCRTVRGAGWLGGQDPFTLGGAEIGWFPQKPDPRPADMSSPGREIKQEEVAEAGGGLVFPGPPQGCTLALSPEHIACVCEALQQGGHLERLARFLCSLPPAELLRGGESLLRARALVAFHRGRYPELFSLLESHPFPAASHPLLQDLWYRARYSEAERARGRPLGAVDKYRLRRKFPLPRTIWDGEETVYCFKEKSRAALKELYRTNRYPSPADKRSLASLTGLSLTQVSNWFKNRRQRDRTPGEAHSKSESDGNHSTEDESSKGHDDLSPHPLSLSSDGVSSLCLPGNSEALYMQQIGNAKISLSSSPLFFNGSSFIQGPNGVIVNSLNLGQSQSQTLNHPKTTSSTSNNEAPCNGTLTSTTEDVKDFKLLQAAMSSSTAYIPNTPTSFPGLIPSSEVKTETIETVASQDGGSVVTFTTPLQINQYGILQLPNSGTNGQLLNGNIGFSSLQLPSVSMSSSHGNVSINPVTSDGVTFTNDSSATASQGKVFLGTVPSSTVVYTVPNSGQALGSIKQQVLDRSLLFSQLMPVSQNAHVNVSLPSDGSFQSLAATLVNGTMPNFSLAQPTLVNGTGELNCVTGMAHDQSVSSPVTSAPTVISVSNANYAALQNCSFITGPDTLSVSTAQPTLREIDSATEGDENHQSGHVHQDVIGQHMLILQSVPNGKEDFLSISQCTSTNSNIVMPDSKSTYVISSMINTVCGDLDMDKRKLAKLQNVHMDDEMQEI</sequence>
<evidence type="ECO:0000259" key="13">
    <source>
        <dbReference type="PROSITE" id="PS50071"/>
    </source>
</evidence>
<dbReference type="GO" id="GO:0000978">
    <property type="term" value="F:RNA polymerase II cis-regulatory region sequence-specific DNA binding"/>
    <property type="evidence" value="ECO:0007669"/>
    <property type="project" value="TreeGrafter"/>
</dbReference>
<evidence type="ECO:0000256" key="2">
    <source>
        <dbReference type="ARBA" id="ARBA00004496"/>
    </source>
</evidence>
<keyword evidence="5" id="KW-0805">Transcription regulation</keyword>
<feature type="domain" description="Homeobox" evidence="13">
    <location>
        <begin position="218"/>
        <end position="269"/>
    </location>
</feature>
<comment type="similarity">
    <text evidence="3">Belongs to the SIX/Sine oculis homeobox family.</text>
</comment>
<proteinExistence type="inferred from homology"/>
<keyword evidence="9 10" id="KW-0539">Nucleus</keyword>
<reference evidence="14" key="1">
    <citation type="journal article" date="2022" name="bioRxiv">
        <title>Sequencing and chromosome-scale assembly of the giantPleurodeles waltlgenome.</title>
        <authorList>
            <person name="Brown T."/>
            <person name="Elewa A."/>
            <person name="Iarovenko S."/>
            <person name="Subramanian E."/>
            <person name="Araus A.J."/>
            <person name="Petzold A."/>
            <person name="Susuki M."/>
            <person name="Suzuki K.-i.T."/>
            <person name="Hayashi T."/>
            <person name="Toyoda A."/>
            <person name="Oliveira C."/>
            <person name="Osipova E."/>
            <person name="Leigh N.D."/>
            <person name="Simon A."/>
            <person name="Yun M.H."/>
        </authorList>
    </citation>
    <scope>NUCLEOTIDE SEQUENCE</scope>
    <source>
        <strain evidence="14">20211129_DDA</strain>
        <tissue evidence="14">Liver</tissue>
    </source>
</reference>
<keyword evidence="7 10" id="KW-0371">Homeobox</keyword>
<dbReference type="PANTHER" id="PTHR10390">
    <property type="entry name" value="HOMEOBOX PROTEIN SIX"/>
    <property type="match status" value="1"/>
</dbReference>
<keyword evidence="6 10" id="KW-0238">DNA-binding</keyword>
<evidence type="ECO:0000256" key="11">
    <source>
        <dbReference type="RuleBase" id="RU000682"/>
    </source>
</evidence>
<evidence type="ECO:0000256" key="5">
    <source>
        <dbReference type="ARBA" id="ARBA00023015"/>
    </source>
</evidence>
<comment type="subcellular location">
    <subcellularLocation>
        <location evidence="2">Cytoplasm</location>
    </subcellularLocation>
    <subcellularLocation>
        <location evidence="1 10 11">Nucleus</location>
    </subcellularLocation>
</comment>
<dbReference type="Gene3D" id="1.10.10.60">
    <property type="entry name" value="Homeodomain-like"/>
    <property type="match status" value="1"/>
</dbReference>
<dbReference type="PROSITE" id="PS50071">
    <property type="entry name" value="HOMEOBOX_2"/>
    <property type="match status" value="1"/>
</dbReference>
<evidence type="ECO:0000313" key="15">
    <source>
        <dbReference type="Proteomes" id="UP001066276"/>
    </source>
</evidence>
<dbReference type="PANTHER" id="PTHR10390:SF44">
    <property type="entry name" value="SIX HOMEOBOX 4"/>
    <property type="match status" value="1"/>
</dbReference>
<name>A0AAV7N0F8_PLEWA</name>
<keyword evidence="4" id="KW-0217">Developmental protein</keyword>
<evidence type="ECO:0000256" key="9">
    <source>
        <dbReference type="ARBA" id="ARBA00023242"/>
    </source>
</evidence>
<dbReference type="EMBL" id="JANPWB010000013">
    <property type="protein sequence ID" value="KAJ1107778.1"/>
    <property type="molecule type" value="Genomic_DNA"/>
</dbReference>
<dbReference type="Pfam" id="PF16878">
    <property type="entry name" value="SIX1_SD"/>
    <property type="match status" value="1"/>
</dbReference>
<feature type="region of interest" description="Disordered" evidence="12">
    <location>
        <begin position="260"/>
        <end position="300"/>
    </location>
</feature>
<dbReference type="GO" id="GO:0005667">
    <property type="term" value="C:transcription regulator complex"/>
    <property type="evidence" value="ECO:0007669"/>
    <property type="project" value="TreeGrafter"/>
</dbReference>
<dbReference type="SMART" id="SM00389">
    <property type="entry name" value="HOX"/>
    <property type="match status" value="1"/>
</dbReference>
<evidence type="ECO:0000256" key="6">
    <source>
        <dbReference type="ARBA" id="ARBA00023125"/>
    </source>
</evidence>
<evidence type="ECO:0000256" key="4">
    <source>
        <dbReference type="ARBA" id="ARBA00022473"/>
    </source>
</evidence>
<keyword evidence="8" id="KW-0804">Transcription</keyword>
<evidence type="ECO:0000256" key="10">
    <source>
        <dbReference type="PROSITE-ProRule" id="PRU00108"/>
    </source>
</evidence>
<evidence type="ECO:0000256" key="3">
    <source>
        <dbReference type="ARBA" id="ARBA00008161"/>
    </source>
</evidence>
<comment type="caution">
    <text evidence="14">The sequence shown here is derived from an EMBL/GenBank/DDBJ whole genome shotgun (WGS) entry which is preliminary data.</text>
</comment>
<dbReference type="PROSITE" id="PS00027">
    <property type="entry name" value="HOMEOBOX_1"/>
    <property type="match status" value="1"/>
</dbReference>
<evidence type="ECO:0000256" key="7">
    <source>
        <dbReference type="ARBA" id="ARBA00023155"/>
    </source>
</evidence>
<dbReference type="GO" id="GO:0005634">
    <property type="term" value="C:nucleus"/>
    <property type="evidence" value="ECO:0007669"/>
    <property type="project" value="UniProtKB-SubCell"/>
</dbReference>
<dbReference type="InterPro" id="IPR017970">
    <property type="entry name" value="Homeobox_CS"/>
</dbReference>
<dbReference type="InterPro" id="IPR001356">
    <property type="entry name" value="HD"/>
</dbReference>
<dbReference type="InterPro" id="IPR031701">
    <property type="entry name" value="SIX1_SD"/>
</dbReference>
<gene>
    <name evidence="14" type="ORF">NDU88_005167</name>
</gene>
<dbReference type="GO" id="GO:0005737">
    <property type="term" value="C:cytoplasm"/>
    <property type="evidence" value="ECO:0007669"/>
    <property type="project" value="UniProtKB-SubCell"/>
</dbReference>
<dbReference type="FunFam" id="1.10.10.60:FF:000085">
    <property type="entry name" value="SIX homeobox 5"/>
    <property type="match status" value="1"/>
</dbReference>
<protein>
    <recommendedName>
        <fullName evidence="13">Homeobox domain-containing protein</fullName>
    </recommendedName>
</protein>
<dbReference type="AlphaFoldDB" id="A0AAV7N0F8"/>
<organism evidence="14 15">
    <name type="scientific">Pleurodeles waltl</name>
    <name type="common">Iberian ribbed newt</name>
    <dbReference type="NCBI Taxonomy" id="8319"/>
    <lineage>
        <taxon>Eukaryota</taxon>
        <taxon>Metazoa</taxon>
        <taxon>Chordata</taxon>
        <taxon>Craniata</taxon>
        <taxon>Vertebrata</taxon>
        <taxon>Euteleostomi</taxon>
        <taxon>Amphibia</taxon>
        <taxon>Batrachia</taxon>
        <taxon>Caudata</taxon>
        <taxon>Salamandroidea</taxon>
        <taxon>Salamandridae</taxon>
        <taxon>Pleurodelinae</taxon>
        <taxon>Pleurodeles</taxon>
    </lineage>
</organism>
<feature type="DNA-binding region" description="Homeobox" evidence="10">
    <location>
        <begin position="220"/>
        <end position="270"/>
    </location>
</feature>
<feature type="region of interest" description="Disordered" evidence="12">
    <location>
        <begin position="1"/>
        <end position="24"/>
    </location>
</feature>
<feature type="compositionally biased region" description="Basic and acidic residues" evidence="12">
    <location>
        <begin position="266"/>
        <end position="296"/>
    </location>
</feature>
<dbReference type="GO" id="GO:0000981">
    <property type="term" value="F:DNA-binding transcription factor activity, RNA polymerase II-specific"/>
    <property type="evidence" value="ECO:0007669"/>
    <property type="project" value="InterPro"/>
</dbReference>
<dbReference type="SUPFAM" id="SSF46689">
    <property type="entry name" value="Homeodomain-like"/>
    <property type="match status" value="1"/>
</dbReference>
<accession>A0AAV7N0F8</accession>
<dbReference type="Proteomes" id="UP001066276">
    <property type="component" value="Chromosome 9"/>
</dbReference>
<dbReference type="Pfam" id="PF00046">
    <property type="entry name" value="Homeodomain"/>
    <property type="match status" value="1"/>
</dbReference>
<evidence type="ECO:0000256" key="1">
    <source>
        <dbReference type="ARBA" id="ARBA00004123"/>
    </source>
</evidence>